<organism evidence="2">
    <name type="scientific">Absidia glauca</name>
    <name type="common">Pin mould</name>
    <dbReference type="NCBI Taxonomy" id="4829"/>
    <lineage>
        <taxon>Eukaryota</taxon>
        <taxon>Fungi</taxon>
        <taxon>Fungi incertae sedis</taxon>
        <taxon>Mucoromycota</taxon>
        <taxon>Mucoromycotina</taxon>
        <taxon>Mucoromycetes</taxon>
        <taxon>Mucorales</taxon>
        <taxon>Cunninghamellaceae</taxon>
        <taxon>Absidia</taxon>
    </lineage>
</organism>
<feature type="domain" description="CTLH" evidence="1">
    <location>
        <begin position="103"/>
        <end position="190"/>
    </location>
</feature>
<dbReference type="OrthoDB" id="2415936at2759"/>
<dbReference type="InterPro" id="IPR024964">
    <property type="entry name" value="CTLH/CRA"/>
</dbReference>
<keyword evidence="3" id="KW-1185">Reference proteome</keyword>
<dbReference type="EMBL" id="LT554307">
    <property type="protein sequence ID" value="SAM03897.1"/>
    <property type="molecule type" value="Genomic_DNA"/>
</dbReference>
<dbReference type="PROSITE" id="PS50897">
    <property type="entry name" value="CTLH"/>
    <property type="match status" value="1"/>
</dbReference>
<accession>A0A168Q8J4</accession>
<dbReference type="InterPro" id="IPR050618">
    <property type="entry name" value="Ubq-SigPath_Reg"/>
</dbReference>
<sequence>MDPSVDNVCHDIIMEYLMHSCYKNTAKAFDTEYKKQRQYSTILMPPSTSSHKPDAMDVDEMDCTPTSTNVVKGDLFFLPALLTLTSIIHTGHASVKDEKSWIQLDARKDLYTAIEAGDIPKAFDLIQKRFPGLVQNTIFDANCDNEGVGIDMMDATMDAAKDDKMRTYRVLFKLRCQHFIEIVRSSNEVEAIRYAHQYLRPLQNLYQDMITEVASLIAYAKPEQSNQAHLLSQDRRQQLAEEVNCIALAYCNMPEQTSIEKLQQQCQVVQQELEAMKKMDEKTSNRDKLAV</sequence>
<dbReference type="PANTHER" id="PTHR12864">
    <property type="entry name" value="RAN BINDING PROTEIN 9-RELATED"/>
    <property type="match status" value="1"/>
</dbReference>
<dbReference type="Proteomes" id="UP000078561">
    <property type="component" value="Unassembled WGS sequence"/>
</dbReference>
<proteinExistence type="predicted"/>
<evidence type="ECO:0000313" key="3">
    <source>
        <dbReference type="Proteomes" id="UP000078561"/>
    </source>
</evidence>
<dbReference type="InParanoid" id="A0A168Q8J4"/>
<dbReference type="STRING" id="4829.A0A168Q8J4"/>
<dbReference type="InterPro" id="IPR006595">
    <property type="entry name" value="CTLH_C"/>
</dbReference>
<dbReference type="PROSITE" id="PS50896">
    <property type="entry name" value="LISH"/>
    <property type="match status" value="1"/>
</dbReference>
<dbReference type="OMA" id="DSECHSM"/>
<dbReference type="SMART" id="SM00757">
    <property type="entry name" value="CRA"/>
    <property type="match status" value="1"/>
</dbReference>
<dbReference type="Pfam" id="PF10607">
    <property type="entry name" value="CTLH"/>
    <property type="match status" value="1"/>
</dbReference>
<dbReference type="InterPro" id="IPR013144">
    <property type="entry name" value="CRA_dom"/>
</dbReference>
<evidence type="ECO:0000313" key="2">
    <source>
        <dbReference type="EMBL" id="SAM03897.1"/>
    </source>
</evidence>
<evidence type="ECO:0000259" key="1">
    <source>
        <dbReference type="PROSITE" id="PS50897"/>
    </source>
</evidence>
<dbReference type="AlphaFoldDB" id="A0A168Q8J4"/>
<name>A0A168Q8J4_ABSGL</name>
<gene>
    <name evidence="2" type="primary">ABSGL_09753.1 scaffold 11617</name>
</gene>
<dbReference type="InterPro" id="IPR006594">
    <property type="entry name" value="LisH"/>
</dbReference>
<reference evidence="2" key="1">
    <citation type="submission" date="2016-04" db="EMBL/GenBank/DDBJ databases">
        <authorList>
            <person name="Evans L.H."/>
            <person name="Alamgir A."/>
            <person name="Owens N."/>
            <person name="Weber N.D."/>
            <person name="Virtaneva K."/>
            <person name="Barbian K."/>
            <person name="Babar A."/>
            <person name="Rosenke K."/>
        </authorList>
    </citation>
    <scope>NUCLEOTIDE SEQUENCE [LARGE SCALE GENOMIC DNA]</scope>
    <source>
        <strain evidence="2">CBS 101.48</strain>
    </source>
</reference>
<protein>
    <recommendedName>
        <fullName evidence="1">CTLH domain-containing protein</fullName>
    </recommendedName>
</protein>